<evidence type="ECO:0000256" key="1">
    <source>
        <dbReference type="SAM" id="Phobius"/>
    </source>
</evidence>
<keyword evidence="2" id="KW-0808">Transferase</keyword>
<feature type="transmembrane region" description="Helical" evidence="1">
    <location>
        <begin position="282"/>
        <end position="300"/>
    </location>
</feature>
<keyword evidence="3" id="KW-1185">Reference proteome</keyword>
<reference evidence="3" key="1">
    <citation type="submission" date="2016-11" db="EMBL/GenBank/DDBJ databases">
        <authorList>
            <person name="Varghese N."/>
            <person name="Submissions S."/>
        </authorList>
    </citation>
    <scope>NUCLEOTIDE SEQUENCE [LARGE SCALE GENOMIC DNA]</scope>
    <source>
        <strain evidence="3">DSM 15807</strain>
    </source>
</reference>
<sequence>MKDNNIGICILNFNSSNDLERLLKEFVRDNIKFPIVVVDNSNNEKEILLVKQLIKNFLGTLNIVYILSKKNLGYFKGNFIGVSYLKQHFKINKVLILNPDVSSQNWCNLVENLLLFLKNDNDFLVGPKIINSSRYPSTPLLYMAPFVNVIYNIAYPFSYFVYKEIQRKKALGSSKKVFAIEGSVMLVNSNKFIEIYKYFKNVFLYEEERIMGLLAKKYQWNIYYVPFIEVLHYHKPLEKNINNIPYFIKSNLEIIRLFYKDSFWRESLILTLRYRYFIKKTIVRMLNGVNYLGNFFWSFFEKIMKKN</sequence>
<keyword evidence="1" id="KW-0812">Transmembrane</keyword>
<dbReference type="GO" id="GO:0016740">
    <property type="term" value="F:transferase activity"/>
    <property type="evidence" value="ECO:0007669"/>
    <property type="project" value="UniProtKB-KW"/>
</dbReference>
<evidence type="ECO:0000313" key="3">
    <source>
        <dbReference type="Proteomes" id="UP000242592"/>
    </source>
</evidence>
<proteinExistence type="predicted"/>
<dbReference type="Proteomes" id="UP000242592">
    <property type="component" value="Unassembled WGS sequence"/>
</dbReference>
<dbReference type="STRING" id="1123380.SAMN02745199_0480"/>
<evidence type="ECO:0000313" key="2">
    <source>
        <dbReference type="EMBL" id="SHH26919.1"/>
    </source>
</evidence>
<gene>
    <name evidence="2" type="ORF">SAMN02745199_0480</name>
</gene>
<name>A0A1M5RL85_9BACT</name>
<dbReference type="InterPro" id="IPR029044">
    <property type="entry name" value="Nucleotide-diphossugar_trans"/>
</dbReference>
<dbReference type="Gene3D" id="3.90.550.10">
    <property type="entry name" value="Spore Coat Polysaccharide Biosynthesis Protein SpsA, Chain A"/>
    <property type="match status" value="1"/>
</dbReference>
<dbReference type="SUPFAM" id="SSF53448">
    <property type="entry name" value="Nucleotide-diphospho-sugar transferases"/>
    <property type="match status" value="1"/>
</dbReference>
<dbReference type="EMBL" id="FQXN01000002">
    <property type="protein sequence ID" value="SHH26919.1"/>
    <property type="molecule type" value="Genomic_DNA"/>
</dbReference>
<dbReference type="OrthoDB" id="9771846at2"/>
<dbReference type="RefSeq" id="WP_073071813.1">
    <property type="nucleotide sequence ID" value="NZ_FQXN01000002.1"/>
</dbReference>
<feature type="transmembrane region" description="Helical" evidence="1">
    <location>
        <begin position="140"/>
        <end position="162"/>
    </location>
</feature>
<organism evidence="2 3">
    <name type="scientific">Thermosipho atlanticus DSM 15807</name>
    <dbReference type="NCBI Taxonomy" id="1123380"/>
    <lineage>
        <taxon>Bacteria</taxon>
        <taxon>Thermotogati</taxon>
        <taxon>Thermotogota</taxon>
        <taxon>Thermotogae</taxon>
        <taxon>Thermotogales</taxon>
        <taxon>Fervidobacteriaceae</taxon>
        <taxon>Thermosipho</taxon>
    </lineage>
</organism>
<keyword evidence="1" id="KW-1133">Transmembrane helix</keyword>
<protein>
    <submittedName>
        <fullName evidence="2">Glycosyltransferase, GT2 family</fullName>
    </submittedName>
</protein>
<dbReference type="AlphaFoldDB" id="A0A1M5RL85"/>
<accession>A0A1M5RL85</accession>
<keyword evidence="1" id="KW-0472">Membrane</keyword>